<proteinExistence type="predicted"/>
<dbReference type="WBParaSite" id="TCNE_0000455701-mRNA-1">
    <property type="protein sequence ID" value="TCNE_0000455701-mRNA-1"/>
    <property type="gene ID" value="TCNE_0000455701"/>
</dbReference>
<protein>
    <submittedName>
        <fullName evidence="2 4">Uncharacterized protein</fullName>
    </submittedName>
</protein>
<gene>
    <name evidence="2" type="ORF">TCNE_LOCUS4557</name>
</gene>
<dbReference type="Proteomes" id="UP000050794">
    <property type="component" value="Unassembled WGS sequence"/>
</dbReference>
<feature type="compositionally biased region" description="Polar residues" evidence="1">
    <location>
        <begin position="44"/>
        <end position="58"/>
    </location>
</feature>
<reference evidence="4" key="1">
    <citation type="submission" date="2016-06" db="UniProtKB">
        <authorList>
            <consortium name="WormBaseParasite"/>
        </authorList>
    </citation>
    <scope>IDENTIFICATION</scope>
</reference>
<dbReference type="AlphaFoldDB" id="A0A183U7T7"/>
<sequence length="90" mass="9621">MMMLGKVVNVPNVGGGGVNVQSSNNEEEAGSNWGSVRELRRQGKTVSQESHSTDTSEGSVADEFIPLKVRGGALRRPAGYQVPFFVLSVE</sequence>
<evidence type="ECO:0000313" key="4">
    <source>
        <dbReference type="WBParaSite" id="TCNE_0000455701-mRNA-1"/>
    </source>
</evidence>
<reference evidence="2 3" key="2">
    <citation type="submission" date="2018-11" db="EMBL/GenBank/DDBJ databases">
        <authorList>
            <consortium name="Pathogen Informatics"/>
        </authorList>
    </citation>
    <scope>NUCLEOTIDE SEQUENCE [LARGE SCALE GENOMIC DNA]</scope>
</reference>
<organism evidence="3 4">
    <name type="scientific">Toxocara canis</name>
    <name type="common">Canine roundworm</name>
    <dbReference type="NCBI Taxonomy" id="6265"/>
    <lineage>
        <taxon>Eukaryota</taxon>
        <taxon>Metazoa</taxon>
        <taxon>Ecdysozoa</taxon>
        <taxon>Nematoda</taxon>
        <taxon>Chromadorea</taxon>
        <taxon>Rhabditida</taxon>
        <taxon>Spirurina</taxon>
        <taxon>Ascaridomorpha</taxon>
        <taxon>Ascaridoidea</taxon>
        <taxon>Toxocaridae</taxon>
        <taxon>Toxocara</taxon>
    </lineage>
</organism>
<evidence type="ECO:0000313" key="3">
    <source>
        <dbReference type="Proteomes" id="UP000050794"/>
    </source>
</evidence>
<keyword evidence="3" id="KW-1185">Reference proteome</keyword>
<accession>A0A183U7T7</accession>
<evidence type="ECO:0000313" key="2">
    <source>
        <dbReference type="EMBL" id="VDM30802.1"/>
    </source>
</evidence>
<evidence type="ECO:0000256" key="1">
    <source>
        <dbReference type="SAM" id="MobiDB-lite"/>
    </source>
</evidence>
<dbReference type="EMBL" id="UYWY01007983">
    <property type="protein sequence ID" value="VDM30802.1"/>
    <property type="molecule type" value="Genomic_DNA"/>
</dbReference>
<name>A0A183U7T7_TOXCA</name>
<feature type="region of interest" description="Disordered" evidence="1">
    <location>
        <begin position="14"/>
        <end position="59"/>
    </location>
</feature>